<sequence>MFSASKTQMLRQIHTTVNSTVQKLHCLTILLMDVYTSRILLIALVLLIVGTPRKNIVEEEVFKWDDDGEDSDEGDGDDQDSDDDEGKDDSDEGGQDDQDSDEES</sequence>
<evidence type="ECO:0000256" key="2">
    <source>
        <dbReference type="SAM" id="Phobius"/>
    </source>
</evidence>
<keyword evidence="2" id="KW-1133">Transmembrane helix</keyword>
<proteinExistence type="predicted"/>
<name>A0A6S9ID06_HETAK</name>
<reference evidence="3" key="1">
    <citation type="submission" date="2021-01" db="EMBL/GenBank/DDBJ databases">
        <authorList>
            <person name="Corre E."/>
            <person name="Pelletier E."/>
            <person name="Niang G."/>
            <person name="Scheremetjew M."/>
            <person name="Finn R."/>
            <person name="Kale V."/>
            <person name="Holt S."/>
            <person name="Cochrane G."/>
            <person name="Meng A."/>
            <person name="Brown T."/>
            <person name="Cohen L."/>
        </authorList>
    </citation>
    <scope>NUCLEOTIDE SEQUENCE</scope>
    <source>
        <strain evidence="3">CCMP3107</strain>
    </source>
</reference>
<accession>A0A6S9ID06</accession>
<feature type="compositionally biased region" description="Acidic residues" evidence="1">
    <location>
        <begin position="66"/>
        <end position="104"/>
    </location>
</feature>
<dbReference type="EMBL" id="HBIU01033397">
    <property type="protein sequence ID" value="CAE0636604.1"/>
    <property type="molecule type" value="Transcribed_RNA"/>
</dbReference>
<feature type="region of interest" description="Disordered" evidence="1">
    <location>
        <begin position="61"/>
        <end position="104"/>
    </location>
</feature>
<evidence type="ECO:0000256" key="1">
    <source>
        <dbReference type="SAM" id="MobiDB-lite"/>
    </source>
</evidence>
<protein>
    <submittedName>
        <fullName evidence="3">Uncharacterized protein</fullName>
    </submittedName>
</protein>
<evidence type="ECO:0000313" key="3">
    <source>
        <dbReference type="EMBL" id="CAE0636604.1"/>
    </source>
</evidence>
<gene>
    <name evidence="3" type="ORF">HAKA00212_LOCUS15366</name>
</gene>
<keyword evidence="2" id="KW-0812">Transmembrane</keyword>
<keyword evidence="2" id="KW-0472">Membrane</keyword>
<organism evidence="3">
    <name type="scientific">Heterosigma akashiwo</name>
    <name type="common">Chromophytic alga</name>
    <name type="synonym">Heterosigma carterae</name>
    <dbReference type="NCBI Taxonomy" id="2829"/>
    <lineage>
        <taxon>Eukaryota</taxon>
        <taxon>Sar</taxon>
        <taxon>Stramenopiles</taxon>
        <taxon>Ochrophyta</taxon>
        <taxon>Raphidophyceae</taxon>
        <taxon>Chattonellales</taxon>
        <taxon>Chattonellaceae</taxon>
        <taxon>Heterosigma</taxon>
    </lineage>
</organism>
<dbReference type="AlphaFoldDB" id="A0A6S9ID06"/>
<feature type="transmembrane region" description="Helical" evidence="2">
    <location>
        <begin position="27"/>
        <end position="49"/>
    </location>
</feature>